<keyword evidence="3 5" id="KW-0689">Ribosomal protein</keyword>
<dbReference type="FunFam" id="4.10.860.130:FF:000001">
    <property type="entry name" value="40S ribosomal protein S13"/>
    <property type="match status" value="1"/>
</dbReference>
<dbReference type="Proteomes" id="UP000029980">
    <property type="component" value="Chromosome"/>
</dbReference>
<reference evidence="9 10" key="1">
    <citation type="journal article" date="2015" name="Int. J. Syst. Evol. Microbiol.">
        <title>Thermococcus eurythermalis sp. nov., a conditional piezophilic hyperthermophilic archaeon with a wide temperature range isolated from an oil-immersed chimney in the Guaymas Basin.</title>
        <authorList>
            <person name="Zhao W."/>
            <person name="Zeng X."/>
            <person name="Xiao X."/>
        </authorList>
    </citation>
    <scope>NUCLEOTIDE SEQUENCE [LARGE SCALE GENOMIC DNA]</scope>
    <source>
        <strain evidence="9 10">A501</strain>
    </source>
</reference>
<feature type="compositionally biased region" description="Basic residues" evidence="7">
    <location>
        <begin position="1"/>
        <end position="18"/>
    </location>
</feature>
<dbReference type="Gene3D" id="4.10.860.130">
    <property type="match status" value="1"/>
</dbReference>
<dbReference type="FunFam" id="1.10.287.10:FF:000003">
    <property type="entry name" value="40S ribosomal protein S13"/>
    <property type="match status" value="1"/>
</dbReference>
<evidence type="ECO:0000313" key="9">
    <source>
        <dbReference type="EMBL" id="AIU70569.1"/>
    </source>
</evidence>
<feature type="domain" description="Small ribosomal subunit protein uS15 N-terminal" evidence="8">
    <location>
        <begin position="1"/>
        <end position="60"/>
    </location>
</feature>
<dbReference type="GO" id="GO:0003735">
    <property type="term" value="F:structural constituent of ribosome"/>
    <property type="evidence" value="ECO:0007669"/>
    <property type="project" value="InterPro"/>
</dbReference>
<comment type="subunit">
    <text evidence="2 5">Part of the 30S ribosomal subunit.</text>
</comment>
<dbReference type="PROSITE" id="PS00362">
    <property type="entry name" value="RIBOSOMAL_S15"/>
    <property type="match status" value="1"/>
</dbReference>
<dbReference type="KEGG" id="teu:TEU_09625"/>
<keyword evidence="4 5" id="KW-0687">Ribonucleoprotein</keyword>
<dbReference type="PANTHER" id="PTHR11885:SF6">
    <property type="entry name" value="SMALL RIBOSOMAL SUBUNIT PROTEIN US15"/>
    <property type="match status" value="1"/>
</dbReference>
<dbReference type="Pfam" id="PF08069">
    <property type="entry name" value="Ribosomal_S13_N"/>
    <property type="match status" value="1"/>
</dbReference>
<dbReference type="PANTHER" id="PTHR11885">
    <property type="entry name" value="RIBOSOMAL PROTEIN S15P/S13E"/>
    <property type="match status" value="1"/>
</dbReference>
<dbReference type="STRING" id="1505907.TEU_09625"/>
<accession>A0A097QVR5</accession>
<dbReference type="AlphaFoldDB" id="A0A097QVR5"/>
<dbReference type="RefSeq" id="WP_050003535.1">
    <property type="nucleotide sequence ID" value="NZ_CP008887.1"/>
</dbReference>
<sequence length="151" mass="17561">MARIHARKRGKSGSKRPPRTAPPTWVEYTAEEVEALVVKLRKEGYSTAMIGTILRDQYGIPSVKLVTGKKITKILEENGLAPEIPEDLMFLIRRAVNLRKHLEQHPKDKHSRRGLQLIESKIRRLVKYYRRTGKLPAKWRYDPEQAKLLVR</sequence>
<dbReference type="GO" id="GO:0006412">
    <property type="term" value="P:translation"/>
    <property type="evidence" value="ECO:0007669"/>
    <property type="project" value="UniProtKB-UniRule"/>
</dbReference>
<dbReference type="GeneID" id="25153690"/>
<gene>
    <name evidence="5" type="primary">rps15</name>
    <name evidence="9" type="ORF">TEU_09625</name>
</gene>
<dbReference type="InterPro" id="IPR000589">
    <property type="entry name" value="Ribosomal_uS15"/>
</dbReference>
<evidence type="ECO:0000259" key="8">
    <source>
        <dbReference type="SMART" id="SM01386"/>
    </source>
</evidence>
<organism evidence="9 10">
    <name type="scientific">Thermococcus eurythermalis</name>
    <dbReference type="NCBI Taxonomy" id="1505907"/>
    <lineage>
        <taxon>Archaea</taxon>
        <taxon>Methanobacteriati</taxon>
        <taxon>Methanobacteriota</taxon>
        <taxon>Thermococci</taxon>
        <taxon>Thermococcales</taxon>
        <taxon>Thermococcaceae</taxon>
        <taxon>Thermococcus</taxon>
    </lineage>
</organism>
<dbReference type="EMBL" id="CP008887">
    <property type="protein sequence ID" value="AIU70569.1"/>
    <property type="molecule type" value="Genomic_DNA"/>
</dbReference>
<evidence type="ECO:0000256" key="2">
    <source>
        <dbReference type="ARBA" id="ARBA00011458"/>
    </source>
</evidence>
<dbReference type="GO" id="GO:0070181">
    <property type="term" value="F:small ribosomal subunit rRNA binding"/>
    <property type="evidence" value="ECO:0007669"/>
    <property type="project" value="TreeGrafter"/>
</dbReference>
<evidence type="ECO:0000256" key="3">
    <source>
        <dbReference type="ARBA" id="ARBA00022980"/>
    </source>
</evidence>
<name>A0A097QVR5_9EURY</name>
<dbReference type="Pfam" id="PF00312">
    <property type="entry name" value="Ribosomal_S15"/>
    <property type="match status" value="1"/>
</dbReference>
<dbReference type="InterPro" id="IPR023029">
    <property type="entry name" value="Ribosomal_uS15_arc_euk"/>
</dbReference>
<dbReference type="GO" id="GO:0022627">
    <property type="term" value="C:cytosolic small ribosomal subunit"/>
    <property type="evidence" value="ECO:0007669"/>
    <property type="project" value="TreeGrafter"/>
</dbReference>
<dbReference type="NCBIfam" id="NF006331">
    <property type="entry name" value="PRK08561.1"/>
    <property type="match status" value="1"/>
</dbReference>
<proteinExistence type="inferred from homology"/>
<dbReference type="Gene3D" id="1.10.287.10">
    <property type="entry name" value="S15/NS1, RNA-binding"/>
    <property type="match status" value="1"/>
</dbReference>
<protein>
    <recommendedName>
        <fullName evidence="5">Small ribosomal subunit protein uS15</fullName>
    </recommendedName>
</protein>
<dbReference type="OrthoDB" id="6533at2157"/>
<dbReference type="HOGENOM" id="CLU_090139_2_0_2"/>
<dbReference type="InterPro" id="IPR012606">
    <property type="entry name" value="Ribosomal_uS15_N"/>
</dbReference>
<evidence type="ECO:0000313" key="10">
    <source>
        <dbReference type="Proteomes" id="UP000029980"/>
    </source>
</evidence>
<dbReference type="SMART" id="SM01386">
    <property type="entry name" value="Ribosomal_S13_N"/>
    <property type="match status" value="1"/>
</dbReference>
<dbReference type="HAMAP" id="MF_01343_A">
    <property type="entry name" value="Ribosomal_uS15_A"/>
    <property type="match status" value="1"/>
</dbReference>
<evidence type="ECO:0000256" key="4">
    <source>
        <dbReference type="ARBA" id="ARBA00023274"/>
    </source>
</evidence>
<dbReference type="SMART" id="SM01387">
    <property type="entry name" value="Ribosomal_S15"/>
    <property type="match status" value="1"/>
</dbReference>
<dbReference type="CDD" id="cd00353">
    <property type="entry name" value="Ribosomal_S15p_S13e"/>
    <property type="match status" value="1"/>
</dbReference>
<evidence type="ECO:0000256" key="7">
    <source>
        <dbReference type="SAM" id="MobiDB-lite"/>
    </source>
</evidence>
<keyword evidence="10" id="KW-1185">Reference proteome</keyword>
<feature type="region of interest" description="Disordered" evidence="7">
    <location>
        <begin position="1"/>
        <end position="23"/>
    </location>
</feature>
<evidence type="ECO:0000256" key="1">
    <source>
        <dbReference type="ARBA" id="ARBA00008434"/>
    </source>
</evidence>
<comment type="similarity">
    <text evidence="1 5 6">Belongs to the universal ribosomal protein uS15 family.</text>
</comment>
<dbReference type="SUPFAM" id="SSF47060">
    <property type="entry name" value="S15/NS1 RNA-binding domain"/>
    <property type="match status" value="1"/>
</dbReference>
<evidence type="ECO:0000256" key="5">
    <source>
        <dbReference type="HAMAP-Rule" id="MF_01343"/>
    </source>
</evidence>
<dbReference type="InterPro" id="IPR009068">
    <property type="entry name" value="uS15_NS1_RNA-bd_sf"/>
</dbReference>
<evidence type="ECO:0000256" key="6">
    <source>
        <dbReference type="RuleBase" id="RU003919"/>
    </source>
</evidence>